<evidence type="ECO:0000313" key="3">
    <source>
        <dbReference type="Proteomes" id="UP001147782"/>
    </source>
</evidence>
<dbReference type="Pfam" id="PF01266">
    <property type="entry name" value="DAO"/>
    <property type="match status" value="1"/>
</dbReference>
<organism evidence="2 3">
    <name type="scientific">Penicillium cataractarum</name>
    <dbReference type="NCBI Taxonomy" id="2100454"/>
    <lineage>
        <taxon>Eukaryota</taxon>
        <taxon>Fungi</taxon>
        <taxon>Dikarya</taxon>
        <taxon>Ascomycota</taxon>
        <taxon>Pezizomycotina</taxon>
        <taxon>Eurotiomycetes</taxon>
        <taxon>Eurotiomycetidae</taxon>
        <taxon>Eurotiales</taxon>
        <taxon>Aspergillaceae</taxon>
        <taxon>Penicillium</taxon>
    </lineage>
</organism>
<comment type="caution">
    <text evidence="2">The sequence shown here is derived from an EMBL/GenBank/DDBJ whole genome shotgun (WGS) entry which is preliminary data.</text>
</comment>
<dbReference type="GO" id="GO:0005737">
    <property type="term" value="C:cytoplasm"/>
    <property type="evidence" value="ECO:0007669"/>
    <property type="project" value="TreeGrafter"/>
</dbReference>
<dbReference type="OrthoDB" id="512662at2759"/>
<evidence type="ECO:0000313" key="2">
    <source>
        <dbReference type="EMBL" id="KAJ5371473.1"/>
    </source>
</evidence>
<dbReference type="Proteomes" id="UP001147782">
    <property type="component" value="Unassembled WGS sequence"/>
</dbReference>
<dbReference type="AlphaFoldDB" id="A0A9W9S8C1"/>
<keyword evidence="3" id="KW-1185">Reference proteome</keyword>
<dbReference type="PANTHER" id="PTHR13847">
    <property type="entry name" value="SARCOSINE DEHYDROGENASE-RELATED"/>
    <property type="match status" value="1"/>
</dbReference>
<dbReference type="Gene3D" id="3.50.50.60">
    <property type="entry name" value="FAD/NAD(P)-binding domain"/>
    <property type="match status" value="1"/>
</dbReference>
<dbReference type="InterPro" id="IPR006076">
    <property type="entry name" value="FAD-dep_OxRdtase"/>
</dbReference>
<reference evidence="2" key="1">
    <citation type="submission" date="2022-11" db="EMBL/GenBank/DDBJ databases">
        <authorList>
            <person name="Petersen C."/>
        </authorList>
    </citation>
    <scope>NUCLEOTIDE SEQUENCE</scope>
    <source>
        <strain evidence="2">IBT 29864</strain>
    </source>
</reference>
<dbReference type="PANTHER" id="PTHR13847:SF213">
    <property type="entry name" value="DEPENDENT OXIDOREDUCTASE, PUTATIVE-RELATED"/>
    <property type="match status" value="1"/>
</dbReference>
<dbReference type="SUPFAM" id="SSF51905">
    <property type="entry name" value="FAD/NAD(P)-binding domain"/>
    <property type="match status" value="1"/>
</dbReference>
<dbReference type="InterPro" id="IPR036188">
    <property type="entry name" value="FAD/NAD-bd_sf"/>
</dbReference>
<dbReference type="RefSeq" id="XP_056555907.1">
    <property type="nucleotide sequence ID" value="XM_056700494.1"/>
</dbReference>
<gene>
    <name evidence="2" type="ORF">N7496_007565</name>
</gene>
<sequence length="477" mass="52657">MLLEADPGLPKTNATESYWLHIKHHLASVQTDVLPEMTDIAVIGSGITGTSVTKSLLQSTINSSERITVFEARTLCSGATGRNGGNLLTYGGLGYEEIKSVHGRDVALKLIDFTFGTIKATKKAVEEYAAEESQLRAVTRIHTFRDQGLFEAAQRSVSEFQKDKPEYMGTYTVISGQEALKDYDIHGVVGAILYSGYSLWPYRFIACVWEALLKEYSPRLTVETHTPVLEITHDPSFSASHPYTLHTPRGKVQASKIIHCTNGYSSHLLPPLRGLVFPYLETMTVQDLHVARRELCCWATIQAPTQDSQSGAKTSQLCYLQQNLESGYYFFGGSYMTAAETLTSNDAINNSRSTAYLQEQLHEFLGVKPGTGDLVSEWTGVQGMTSDHMPLVGKLPRKLTSRNGDGEWIAAGYNGGGMCMCWRVGEAVAMMVNGNDPPQWLPEPFLISQQRLENALKVENSLLVASRLLPEQVDSEE</sequence>
<feature type="domain" description="FAD dependent oxidoreductase" evidence="1">
    <location>
        <begin position="39"/>
        <end position="429"/>
    </location>
</feature>
<accession>A0A9W9S8C1</accession>
<dbReference type="GeneID" id="81439673"/>
<dbReference type="Gene3D" id="3.30.9.10">
    <property type="entry name" value="D-Amino Acid Oxidase, subunit A, domain 2"/>
    <property type="match status" value="1"/>
</dbReference>
<proteinExistence type="predicted"/>
<name>A0A9W9S8C1_9EURO</name>
<evidence type="ECO:0000259" key="1">
    <source>
        <dbReference type="Pfam" id="PF01266"/>
    </source>
</evidence>
<dbReference type="EMBL" id="JAPZBS010000005">
    <property type="protein sequence ID" value="KAJ5371473.1"/>
    <property type="molecule type" value="Genomic_DNA"/>
</dbReference>
<reference evidence="2" key="2">
    <citation type="journal article" date="2023" name="IMA Fungus">
        <title>Comparative genomic study of the Penicillium genus elucidates a diverse pangenome and 15 lateral gene transfer events.</title>
        <authorList>
            <person name="Petersen C."/>
            <person name="Sorensen T."/>
            <person name="Nielsen M.R."/>
            <person name="Sondergaard T.E."/>
            <person name="Sorensen J.L."/>
            <person name="Fitzpatrick D.A."/>
            <person name="Frisvad J.C."/>
            <person name="Nielsen K.L."/>
        </authorList>
    </citation>
    <scope>NUCLEOTIDE SEQUENCE</scope>
    <source>
        <strain evidence="2">IBT 29864</strain>
    </source>
</reference>
<protein>
    <recommendedName>
        <fullName evidence="1">FAD dependent oxidoreductase domain-containing protein</fullName>
    </recommendedName>
</protein>